<comment type="caution">
    <text evidence="3">The sequence shown here is derived from an EMBL/GenBank/DDBJ whole genome shotgun (WGS) entry which is preliminary data.</text>
</comment>
<reference evidence="3 4" key="1">
    <citation type="submission" date="2017-09" db="EMBL/GenBank/DDBJ databases">
        <title>Depth-based differentiation of microbial function through sediment-hosted aquifers and enrichment of novel symbionts in the deep terrestrial subsurface.</title>
        <authorList>
            <person name="Probst A.J."/>
            <person name="Ladd B."/>
            <person name="Jarett J.K."/>
            <person name="Geller-Mcgrath D.E."/>
            <person name="Sieber C.M."/>
            <person name="Emerson J.B."/>
            <person name="Anantharaman K."/>
            <person name="Thomas B.C."/>
            <person name="Malmstrom R."/>
            <person name="Stieglmeier M."/>
            <person name="Klingl A."/>
            <person name="Woyke T."/>
            <person name="Ryan C.M."/>
            <person name="Banfield J.F."/>
        </authorList>
    </citation>
    <scope>NUCLEOTIDE SEQUENCE [LARGE SCALE GENOMIC DNA]</scope>
    <source>
        <strain evidence="3">CG23_combo_of_CG06-09_8_20_14_all_49_15</strain>
    </source>
</reference>
<organism evidence="3 4">
    <name type="scientific">Candidatus Falkowbacteria bacterium CG23_combo_of_CG06-09_8_20_14_all_49_15</name>
    <dbReference type="NCBI Taxonomy" id="1974572"/>
    <lineage>
        <taxon>Bacteria</taxon>
        <taxon>Candidatus Falkowiibacteriota</taxon>
    </lineage>
</organism>
<evidence type="ECO:0000313" key="3">
    <source>
        <dbReference type="EMBL" id="PIP33451.1"/>
    </source>
</evidence>
<evidence type="ECO:0000256" key="2">
    <source>
        <dbReference type="SAM" id="Phobius"/>
    </source>
</evidence>
<feature type="transmembrane region" description="Helical" evidence="2">
    <location>
        <begin position="12"/>
        <end position="34"/>
    </location>
</feature>
<dbReference type="AlphaFoldDB" id="A0A2G9ZK20"/>
<dbReference type="EMBL" id="PCSD01000100">
    <property type="protein sequence ID" value="PIP33451.1"/>
    <property type="molecule type" value="Genomic_DNA"/>
</dbReference>
<keyword evidence="1" id="KW-0175">Coiled coil</keyword>
<sequence>MAWVKHKAGKKIWKKSALITGLLIIIVFISPTFWKNFRKTKTINAEIKNLNEEIKNLENKNSSLKELLDFLNSPAYIEEQSRLKLGMKKDREEIYIIAHGENKAAAAALDHAPLGPLSAKNSFQLWYEYFFSRTPGRTVQP</sequence>
<gene>
    <name evidence="3" type="ORF">COX22_04315</name>
</gene>
<proteinExistence type="predicted"/>
<protein>
    <recommendedName>
        <fullName evidence="5">Septum formation initiator</fullName>
    </recommendedName>
</protein>
<name>A0A2G9ZK20_9BACT</name>
<dbReference type="Pfam" id="PF04977">
    <property type="entry name" value="DivIC"/>
    <property type="match status" value="1"/>
</dbReference>
<keyword evidence="2" id="KW-0812">Transmembrane</keyword>
<keyword evidence="2" id="KW-0472">Membrane</keyword>
<feature type="coiled-coil region" evidence="1">
    <location>
        <begin position="40"/>
        <end position="67"/>
    </location>
</feature>
<evidence type="ECO:0008006" key="5">
    <source>
        <dbReference type="Google" id="ProtNLM"/>
    </source>
</evidence>
<accession>A0A2G9ZK20</accession>
<dbReference type="InterPro" id="IPR007060">
    <property type="entry name" value="FtsL/DivIC"/>
</dbReference>
<evidence type="ECO:0000313" key="4">
    <source>
        <dbReference type="Proteomes" id="UP000230729"/>
    </source>
</evidence>
<dbReference type="Proteomes" id="UP000230729">
    <property type="component" value="Unassembled WGS sequence"/>
</dbReference>
<keyword evidence="2" id="KW-1133">Transmembrane helix</keyword>
<evidence type="ECO:0000256" key="1">
    <source>
        <dbReference type="SAM" id="Coils"/>
    </source>
</evidence>